<evidence type="ECO:0000313" key="5">
    <source>
        <dbReference type="Proteomes" id="UP000002051"/>
    </source>
</evidence>
<dbReference type="GO" id="GO:0006310">
    <property type="term" value="P:DNA recombination"/>
    <property type="evidence" value="ECO:0007669"/>
    <property type="project" value="UniProtKB-KW"/>
</dbReference>
<keyword evidence="1" id="KW-0233">DNA recombination</keyword>
<keyword evidence="1" id="KW-0378">Hydrolase</keyword>
<evidence type="ECO:0000313" key="4">
    <source>
        <dbReference type="EnsemblPlants" id="KEH24685"/>
    </source>
</evidence>
<evidence type="ECO:0000259" key="2">
    <source>
        <dbReference type="Pfam" id="PF05970"/>
    </source>
</evidence>
<dbReference type="InterPro" id="IPR010285">
    <property type="entry name" value="DNA_helicase_pif1-like_DEAD"/>
</dbReference>
<name>A0A072UFX5_MEDTR</name>
<proteinExistence type="inferred from homology"/>
<dbReference type="EnsemblPlants" id="KEH24685">
    <property type="protein sequence ID" value="KEH24685"/>
    <property type="gene ID" value="MTR_7g117685"/>
</dbReference>
<keyword evidence="1" id="KW-0227">DNA damage</keyword>
<reference evidence="4" key="3">
    <citation type="submission" date="2015-04" db="UniProtKB">
        <authorList>
            <consortium name="EnsemblPlants"/>
        </authorList>
    </citation>
    <scope>IDENTIFICATION</scope>
    <source>
        <strain evidence="4">cv. Jemalong A17</strain>
    </source>
</reference>
<dbReference type="EMBL" id="CM001223">
    <property type="protein sequence ID" value="KEH24685.1"/>
    <property type="molecule type" value="Genomic_DNA"/>
</dbReference>
<dbReference type="PaxDb" id="3880-AES71151"/>
<reference evidence="3 5" key="1">
    <citation type="journal article" date="2011" name="Nature">
        <title>The Medicago genome provides insight into the evolution of rhizobial symbioses.</title>
        <authorList>
            <person name="Young N.D."/>
            <person name="Debelle F."/>
            <person name="Oldroyd G.E."/>
            <person name="Geurts R."/>
            <person name="Cannon S.B."/>
            <person name="Udvardi M.K."/>
            <person name="Benedito V.A."/>
            <person name="Mayer K.F."/>
            <person name="Gouzy J."/>
            <person name="Schoof H."/>
            <person name="Van de Peer Y."/>
            <person name="Proost S."/>
            <person name="Cook D.R."/>
            <person name="Meyers B.C."/>
            <person name="Spannagl M."/>
            <person name="Cheung F."/>
            <person name="De Mita S."/>
            <person name="Krishnakumar V."/>
            <person name="Gundlach H."/>
            <person name="Zhou S."/>
            <person name="Mudge J."/>
            <person name="Bharti A.K."/>
            <person name="Murray J.D."/>
            <person name="Naoumkina M.A."/>
            <person name="Rosen B."/>
            <person name="Silverstein K.A."/>
            <person name="Tang H."/>
            <person name="Rombauts S."/>
            <person name="Zhao P.X."/>
            <person name="Zhou P."/>
            <person name="Barbe V."/>
            <person name="Bardou P."/>
            <person name="Bechner M."/>
            <person name="Bellec A."/>
            <person name="Berger A."/>
            <person name="Berges H."/>
            <person name="Bidwell S."/>
            <person name="Bisseling T."/>
            <person name="Choisne N."/>
            <person name="Couloux A."/>
            <person name="Denny R."/>
            <person name="Deshpande S."/>
            <person name="Dai X."/>
            <person name="Doyle J.J."/>
            <person name="Dudez A.M."/>
            <person name="Farmer A.D."/>
            <person name="Fouteau S."/>
            <person name="Franken C."/>
            <person name="Gibelin C."/>
            <person name="Gish J."/>
            <person name="Goldstein S."/>
            <person name="Gonzalez A.J."/>
            <person name="Green P.J."/>
            <person name="Hallab A."/>
            <person name="Hartog M."/>
            <person name="Hua A."/>
            <person name="Humphray S.J."/>
            <person name="Jeong D.H."/>
            <person name="Jing Y."/>
            <person name="Jocker A."/>
            <person name="Kenton S.M."/>
            <person name="Kim D.J."/>
            <person name="Klee K."/>
            <person name="Lai H."/>
            <person name="Lang C."/>
            <person name="Lin S."/>
            <person name="Macmil S.L."/>
            <person name="Magdelenat G."/>
            <person name="Matthews L."/>
            <person name="McCorrison J."/>
            <person name="Monaghan E.L."/>
            <person name="Mun J.H."/>
            <person name="Najar F.Z."/>
            <person name="Nicholson C."/>
            <person name="Noirot C."/>
            <person name="O'Bleness M."/>
            <person name="Paule C.R."/>
            <person name="Poulain J."/>
            <person name="Prion F."/>
            <person name="Qin B."/>
            <person name="Qu C."/>
            <person name="Retzel E.F."/>
            <person name="Riddle C."/>
            <person name="Sallet E."/>
            <person name="Samain S."/>
            <person name="Samson N."/>
            <person name="Sanders I."/>
            <person name="Saurat O."/>
            <person name="Scarpelli C."/>
            <person name="Schiex T."/>
            <person name="Segurens B."/>
            <person name="Severin A.J."/>
            <person name="Sherrier D.J."/>
            <person name="Shi R."/>
            <person name="Sims S."/>
            <person name="Singer S.R."/>
            <person name="Sinharoy S."/>
            <person name="Sterck L."/>
            <person name="Viollet A."/>
            <person name="Wang B.B."/>
            <person name="Wang K."/>
            <person name="Wang M."/>
            <person name="Wang X."/>
            <person name="Warfsmann J."/>
            <person name="Weissenbach J."/>
            <person name="White D.D."/>
            <person name="White J.D."/>
            <person name="Wiley G.B."/>
            <person name="Wincker P."/>
            <person name="Xing Y."/>
            <person name="Yang L."/>
            <person name="Yao Z."/>
            <person name="Ying F."/>
            <person name="Zhai J."/>
            <person name="Zhou L."/>
            <person name="Zuber A."/>
            <person name="Denarie J."/>
            <person name="Dixon R.A."/>
            <person name="May G.D."/>
            <person name="Schwartz D.C."/>
            <person name="Rogers J."/>
            <person name="Quetier F."/>
            <person name="Town C.D."/>
            <person name="Roe B.A."/>
        </authorList>
    </citation>
    <scope>NUCLEOTIDE SEQUENCE [LARGE SCALE GENOMIC DNA]</scope>
    <source>
        <strain evidence="3">A17</strain>
        <strain evidence="4 5">cv. Jemalong A17</strain>
    </source>
</reference>
<keyword evidence="1" id="KW-0547">Nucleotide-binding</keyword>
<dbReference type="GO" id="GO:0043139">
    <property type="term" value="F:5'-3' DNA helicase activity"/>
    <property type="evidence" value="ECO:0007669"/>
    <property type="project" value="UniProtKB-EC"/>
</dbReference>
<gene>
    <name evidence="3" type="ordered locus">MTR_7g117685</name>
</gene>
<dbReference type="GO" id="GO:0005524">
    <property type="term" value="F:ATP binding"/>
    <property type="evidence" value="ECO:0007669"/>
    <property type="project" value="UniProtKB-KW"/>
</dbReference>
<dbReference type="GO" id="GO:0006281">
    <property type="term" value="P:DNA repair"/>
    <property type="evidence" value="ECO:0007669"/>
    <property type="project" value="UniProtKB-KW"/>
</dbReference>
<evidence type="ECO:0000313" key="3">
    <source>
        <dbReference type="EMBL" id="KEH24685.1"/>
    </source>
</evidence>
<protein>
    <recommendedName>
        <fullName evidence="1">ATP-dependent DNA helicase</fullName>
        <ecNumber evidence="1">5.6.2.3</ecNumber>
    </recommendedName>
</protein>
<comment type="catalytic activity">
    <reaction evidence="1">
        <text>ATP + H2O = ADP + phosphate + H(+)</text>
        <dbReference type="Rhea" id="RHEA:13065"/>
        <dbReference type="ChEBI" id="CHEBI:15377"/>
        <dbReference type="ChEBI" id="CHEBI:15378"/>
        <dbReference type="ChEBI" id="CHEBI:30616"/>
        <dbReference type="ChEBI" id="CHEBI:43474"/>
        <dbReference type="ChEBI" id="CHEBI:456216"/>
        <dbReference type="EC" id="5.6.2.3"/>
    </reaction>
</comment>
<organism evidence="3 5">
    <name type="scientific">Medicago truncatula</name>
    <name type="common">Barrel medic</name>
    <name type="synonym">Medicago tribuloides</name>
    <dbReference type="NCBI Taxonomy" id="3880"/>
    <lineage>
        <taxon>Eukaryota</taxon>
        <taxon>Viridiplantae</taxon>
        <taxon>Streptophyta</taxon>
        <taxon>Embryophyta</taxon>
        <taxon>Tracheophyta</taxon>
        <taxon>Spermatophyta</taxon>
        <taxon>Magnoliopsida</taxon>
        <taxon>eudicotyledons</taxon>
        <taxon>Gunneridae</taxon>
        <taxon>Pentapetalae</taxon>
        <taxon>rosids</taxon>
        <taxon>fabids</taxon>
        <taxon>Fabales</taxon>
        <taxon>Fabaceae</taxon>
        <taxon>Papilionoideae</taxon>
        <taxon>50 kb inversion clade</taxon>
        <taxon>NPAAA clade</taxon>
        <taxon>Hologalegina</taxon>
        <taxon>IRL clade</taxon>
        <taxon>Trifolieae</taxon>
        <taxon>Medicago</taxon>
    </lineage>
</organism>
<comment type="cofactor">
    <cofactor evidence="1">
        <name>Mg(2+)</name>
        <dbReference type="ChEBI" id="CHEBI:18420"/>
    </cofactor>
</comment>
<dbReference type="Proteomes" id="UP000002051">
    <property type="component" value="Unassembled WGS sequence"/>
</dbReference>
<dbReference type="HOGENOM" id="CLU_2472515_0_0_1"/>
<feature type="domain" description="DNA helicase Pif1-like DEAD-box helicase" evidence="2">
    <location>
        <begin position="21"/>
        <end position="59"/>
    </location>
</feature>
<comment type="similarity">
    <text evidence="1">Belongs to the helicase family.</text>
</comment>
<dbReference type="EC" id="5.6.2.3" evidence="1"/>
<dbReference type="AlphaFoldDB" id="A0A072UFX5"/>
<dbReference type="GO" id="GO:0016787">
    <property type="term" value="F:hydrolase activity"/>
    <property type="evidence" value="ECO:0007669"/>
    <property type="project" value="UniProtKB-KW"/>
</dbReference>
<dbReference type="eggNOG" id="KOG0987">
    <property type="taxonomic scope" value="Eukaryota"/>
</dbReference>
<dbReference type="PANTHER" id="PTHR10492">
    <property type="match status" value="1"/>
</dbReference>
<reference evidence="3 5" key="2">
    <citation type="journal article" date="2014" name="BMC Genomics">
        <title>An improved genome release (version Mt4.0) for the model legume Medicago truncatula.</title>
        <authorList>
            <person name="Tang H."/>
            <person name="Krishnakumar V."/>
            <person name="Bidwell S."/>
            <person name="Rosen B."/>
            <person name="Chan A."/>
            <person name="Zhou S."/>
            <person name="Gentzbittel L."/>
            <person name="Childs K.L."/>
            <person name="Yandell M."/>
            <person name="Gundlach H."/>
            <person name="Mayer K.F."/>
            <person name="Schwartz D.C."/>
            <person name="Town C.D."/>
        </authorList>
    </citation>
    <scope>GENOME REANNOTATION</scope>
    <source>
        <strain evidence="3">A17</strain>
        <strain evidence="4 5">cv. Jemalong A17</strain>
    </source>
</reference>
<dbReference type="GO" id="GO:0000723">
    <property type="term" value="P:telomere maintenance"/>
    <property type="evidence" value="ECO:0007669"/>
    <property type="project" value="InterPro"/>
</dbReference>
<evidence type="ECO:0000256" key="1">
    <source>
        <dbReference type="RuleBase" id="RU363044"/>
    </source>
</evidence>
<keyword evidence="5" id="KW-1185">Reference proteome</keyword>
<accession>A0A072UFX5</accession>
<keyword evidence="1" id="KW-0234">DNA repair</keyword>
<keyword evidence="1" id="KW-0067">ATP-binding</keyword>
<sequence length="88" mass="9458">MLSIPTSPSPLSSAASYQPVCKTFLWRAMSSALRSRGEIVLTVALSGIVALLIPGGRYLPQSVFSHGQLYVAISRVTSRSGLEILMTY</sequence>
<keyword evidence="1 3" id="KW-0347">Helicase</keyword>
<dbReference type="PANTHER" id="PTHR10492:SF101">
    <property type="entry name" value="ATP-DEPENDENT DNA HELICASE"/>
    <property type="match status" value="1"/>
</dbReference>
<dbReference type="Pfam" id="PF05970">
    <property type="entry name" value="PIF1"/>
    <property type="match status" value="1"/>
</dbReference>